<keyword evidence="2" id="KW-0479">Metal-binding</keyword>
<dbReference type="EMBL" id="JABEXW010000575">
    <property type="protein sequence ID" value="KAF4962048.1"/>
    <property type="molecule type" value="Genomic_DNA"/>
</dbReference>
<dbReference type="Pfam" id="PF00172">
    <property type="entry name" value="Zn_clus"/>
    <property type="match status" value="1"/>
</dbReference>
<keyword evidence="5" id="KW-0539">Nucleus</keyword>
<dbReference type="Gene3D" id="4.10.240.10">
    <property type="entry name" value="Zn(2)-C6 fungal-type DNA-binding domain"/>
    <property type="match status" value="1"/>
</dbReference>
<name>A0A8H4TQ91_9HYPO</name>
<evidence type="ECO:0000313" key="9">
    <source>
        <dbReference type="Proteomes" id="UP000622797"/>
    </source>
</evidence>
<evidence type="ECO:0000256" key="4">
    <source>
        <dbReference type="ARBA" id="ARBA00023163"/>
    </source>
</evidence>
<comment type="caution">
    <text evidence="8">The sequence shown here is derived from an EMBL/GenBank/DDBJ whole genome shotgun (WGS) entry which is preliminary data.</text>
</comment>
<feature type="compositionally biased region" description="Low complexity" evidence="6">
    <location>
        <begin position="83"/>
        <end position="97"/>
    </location>
</feature>
<evidence type="ECO:0000259" key="7">
    <source>
        <dbReference type="Pfam" id="PF00172"/>
    </source>
</evidence>
<keyword evidence="4" id="KW-0804">Transcription</keyword>
<dbReference type="InterPro" id="IPR036864">
    <property type="entry name" value="Zn2-C6_fun-type_DNA-bd_sf"/>
</dbReference>
<feature type="domain" description="Zn(2)-C6 fungal-type" evidence="7">
    <location>
        <begin position="14"/>
        <end position="42"/>
    </location>
</feature>
<evidence type="ECO:0000256" key="6">
    <source>
        <dbReference type="SAM" id="MobiDB-lite"/>
    </source>
</evidence>
<evidence type="ECO:0000256" key="5">
    <source>
        <dbReference type="ARBA" id="ARBA00023242"/>
    </source>
</evidence>
<feature type="region of interest" description="Disordered" evidence="6">
    <location>
        <begin position="78"/>
        <end position="104"/>
    </location>
</feature>
<reference evidence="8" key="1">
    <citation type="journal article" date="2020" name="BMC Genomics">
        <title>Correction to: Identification and distribution of gene clusters required for synthesis of sphingolipid metabolism inhibitors in diverse species of the filamentous fungus Fusarium.</title>
        <authorList>
            <person name="Kim H.S."/>
            <person name="Lohmar J.M."/>
            <person name="Busman M."/>
            <person name="Brown D.W."/>
            <person name="Naumann T.A."/>
            <person name="Divon H.H."/>
            <person name="Lysoe E."/>
            <person name="Uhlig S."/>
            <person name="Proctor R.H."/>
        </authorList>
    </citation>
    <scope>NUCLEOTIDE SEQUENCE</scope>
    <source>
        <strain evidence="8">NRRL 20472</strain>
    </source>
</reference>
<dbReference type="PANTHER" id="PTHR47338:SF6">
    <property type="entry name" value="ZN(II)2CYS6 TRANSCRIPTION FACTOR (EUROFUNG)"/>
    <property type="match status" value="1"/>
</dbReference>
<keyword evidence="3" id="KW-0805">Transcription regulation</keyword>
<evidence type="ECO:0000256" key="2">
    <source>
        <dbReference type="ARBA" id="ARBA00022723"/>
    </source>
</evidence>
<dbReference type="InterPro" id="IPR050815">
    <property type="entry name" value="TF_fung"/>
</dbReference>
<evidence type="ECO:0000313" key="8">
    <source>
        <dbReference type="EMBL" id="KAF4962048.1"/>
    </source>
</evidence>
<feature type="region of interest" description="Disordered" evidence="6">
    <location>
        <begin position="554"/>
        <end position="614"/>
    </location>
</feature>
<dbReference type="GO" id="GO:0000981">
    <property type="term" value="F:DNA-binding transcription factor activity, RNA polymerase II-specific"/>
    <property type="evidence" value="ECO:0007669"/>
    <property type="project" value="InterPro"/>
</dbReference>
<gene>
    <name evidence="8" type="ORF">FSARC_9838</name>
</gene>
<dbReference type="OrthoDB" id="424974at2759"/>
<dbReference type="CDD" id="cd12148">
    <property type="entry name" value="fungal_TF_MHR"/>
    <property type="match status" value="1"/>
</dbReference>
<dbReference type="InterPro" id="IPR001138">
    <property type="entry name" value="Zn2Cys6_DnaBD"/>
</dbReference>
<comment type="subcellular location">
    <subcellularLocation>
        <location evidence="1">Nucleus</location>
    </subcellularLocation>
</comment>
<sequence length="660" mass="74069">MQARIVLTQGLNDRRKKIRCPGERPRCSACTRLRQQCSFSDPEYISEQSASRIESRMSSRLEQLEDKLDSLISRVVPPSIEDSTSSSGSGRNNGTMSYPSTARLPSPPSSAFLPVEVVTRAIEFYFQHIHRQPLWLFERHSISHSDACEDLLDIILALSITYNPGGFSDDNLKSPVFYSKAARRDVMLKIAEGRMSIRSTQTLCLLSYFSFISGDVAMAGFDIALAKNMTQLLATGNQTSQEMSKLLWSIQYLSLTCGAPALVPFISDDINTPYFLSMDARDARDPLAACLPAPRATEYSLTGAFADIWSHSLKICNLWTDIRLYVAKCIEGVARCPWQPDSDYTKLCSQLLEVEMLWPNALSYNSVGFSSVPPQHVRTDRLNWLPWLRGQVTYHAFHCILNHPFLYTVKAKTPSHRLGANTFWRSSYEKALRHSTWVSRLIRAATEKGLQLSDPFFAQAAAIASTLLLYWSRSSDSRVQASSLENLEICRKLVTEMAECWPDLALNQFIEFIDPPTHADERISSTAAKTSLIWTLLDVAASQFPNYSDQSLRGREAWNGRSGTDGDLEIPRSEMSSPPTDMRESTAHYASPPAWMQAETDPGSGSGPTEQWDDAESLAHHVATSDRTLAHDLAWGPWENLGPIGENFCLNMDWWDINQF</sequence>
<accession>A0A8H4TQ91</accession>
<dbReference type="PANTHER" id="PTHR47338">
    <property type="entry name" value="ZN(II)2CYS6 TRANSCRIPTION FACTOR (EUROFUNG)-RELATED"/>
    <property type="match status" value="1"/>
</dbReference>
<organism evidence="8 9">
    <name type="scientific">Fusarium sarcochroum</name>
    <dbReference type="NCBI Taxonomy" id="1208366"/>
    <lineage>
        <taxon>Eukaryota</taxon>
        <taxon>Fungi</taxon>
        <taxon>Dikarya</taxon>
        <taxon>Ascomycota</taxon>
        <taxon>Pezizomycotina</taxon>
        <taxon>Sordariomycetes</taxon>
        <taxon>Hypocreomycetidae</taxon>
        <taxon>Hypocreales</taxon>
        <taxon>Nectriaceae</taxon>
        <taxon>Fusarium</taxon>
        <taxon>Fusarium lateritium species complex</taxon>
    </lineage>
</organism>
<dbReference type="Proteomes" id="UP000622797">
    <property type="component" value="Unassembled WGS sequence"/>
</dbReference>
<evidence type="ECO:0000256" key="1">
    <source>
        <dbReference type="ARBA" id="ARBA00004123"/>
    </source>
</evidence>
<dbReference type="CDD" id="cd00067">
    <property type="entry name" value="GAL4"/>
    <property type="match status" value="1"/>
</dbReference>
<evidence type="ECO:0000256" key="3">
    <source>
        <dbReference type="ARBA" id="ARBA00023015"/>
    </source>
</evidence>
<protein>
    <recommendedName>
        <fullName evidence="7">Zn(2)-C6 fungal-type domain-containing protein</fullName>
    </recommendedName>
</protein>
<dbReference type="AlphaFoldDB" id="A0A8H4TQ91"/>
<dbReference type="SUPFAM" id="SSF57701">
    <property type="entry name" value="Zn2/Cys6 DNA-binding domain"/>
    <property type="match status" value="1"/>
</dbReference>
<keyword evidence="9" id="KW-1185">Reference proteome</keyword>
<dbReference type="GO" id="GO:0005634">
    <property type="term" value="C:nucleus"/>
    <property type="evidence" value="ECO:0007669"/>
    <property type="project" value="UniProtKB-SubCell"/>
</dbReference>
<proteinExistence type="predicted"/>
<reference evidence="8" key="2">
    <citation type="submission" date="2020-05" db="EMBL/GenBank/DDBJ databases">
        <authorList>
            <person name="Kim H.-S."/>
            <person name="Proctor R.H."/>
            <person name="Brown D.W."/>
        </authorList>
    </citation>
    <scope>NUCLEOTIDE SEQUENCE</scope>
    <source>
        <strain evidence="8">NRRL 20472</strain>
    </source>
</reference>
<dbReference type="GO" id="GO:0008270">
    <property type="term" value="F:zinc ion binding"/>
    <property type="evidence" value="ECO:0007669"/>
    <property type="project" value="InterPro"/>
</dbReference>